<protein>
    <submittedName>
        <fullName evidence="2">Methyltransferase type 11</fullName>
    </submittedName>
</protein>
<evidence type="ECO:0000313" key="3">
    <source>
        <dbReference type="Proteomes" id="UP000006048"/>
    </source>
</evidence>
<dbReference type="GO" id="GO:0032259">
    <property type="term" value="P:methylation"/>
    <property type="evidence" value="ECO:0007669"/>
    <property type="project" value="UniProtKB-KW"/>
</dbReference>
<gene>
    <name evidence="2" type="ordered locus">Turpa_0951</name>
</gene>
<dbReference type="SUPFAM" id="SSF53335">
    <property type="entry name" value="S-adenosyl-L-methionine-dependent methyltransferases"/>
    <property type="match status" value="1"/>
</dbReference>
<name>I4B2U3_TURPD</name>
<dbReference type="EMBL" id="CP002959">
    <property type="protein sequence ID" value="AFM11600.1"/>
    <property type="molecule type" value="Genomic_DNA"/>
</dbReference>
<dbReference type="GO" id="GO:0008168">
    <property type="term" value="F:methyltransferase activity"/>
    <property type="evidence" value="ECO:0007669"/>
    <property type="project" value="UniProtKB-KW"/>
</dbReference>
<dbReference type="InterPro" id="IPR029063">
    <property type="entry name" value="SAM-dependent_MTases_sf"/>
</dbReference>
<keyword evidence="2" id="KW-0808">Transferase</keyword>
<reference evidence="2 3" key="1">
    <citation type="submission" date="2012-06" db="EMBL/GenBank/DDBJ databases">
        <title>The complete chromosome of genome of Turneriella parva DSM 21527.</title>
        <authorList>
            <consortium name="US DOE Joint Genome Institute (JGI-PGF)"/>
            <person name="Lucas S."/>
            <person name="Han J."/>
            <person name="Lapidus A."/>
            <person name="Bruce D."/>
            <person name="Goodwin L."/>
            <person name="Pitluck S."/>
            <person name="Peters L."/>
            <person name="Kyrpides N."/>
            <person name="Mavromatis K."/>
            <person name="Ivanova N."/>
            <person name="Mikhailova N."/>
            <person name="Chertkov O."/>
            <person name="Detter J.C."/>
            <person name="Tapia R."/>
            <person name="Han C."/>
            <person name="Land M."/>
            <person name="Hauser L."/>
            <person name="Markowitz V."/>
            <person name="Cheng J.-F."/>
            <person name="Hugenholtz P."/>
            <person name="Woyke T."/>
            <person name="Wu D."/>
            <person name="Gronow S."/>
            <person name="Wellnitz S."/>
            <person name="Brambilla E."/>
            <person name="Klenk H.-P."/>
            <person name="Eisen J.A."/>
        </authorList>
    </citation>
    <scope>NUCLEOTIDE SEQUENCE [LARGE SCALE GENOMIC DNA]</scope>
    <source>
        <strain evidence="3">ATCC BAA-1111 / DSM 21527 / NCTC 11395 / H</strain>
    </source>
</reference>
<keyword evidence="2" id="KW-0489">Methyltransferase</keyword>
<dbReference type="AlphaFoldDB" id="I4B2U3"/>
<evidence type="ECO:0000313" key="2">
    <source>
        <dbReference type="EMBL" id="AFM11600.1"/>
    </source>
</evidence>
<keyword evidence="3" id="KW-1185">Reference proteome</keyword>
<evidence type="ECO:0000259" key="1">
    <source>
        <dbReference type="Pfam" id="PF13649"/>
    </source>
</evidence>
<feature type="domain" description="Methyltransferase" evidence="1">
    <location>
        <begin position="49"/>
        <end position="146"/>
    </location>
</feature>
<dbReference type="PANTHER" id="PTHR43667">
    <property type="entry name" value="CYCLOPROPANE-FATTY-ACYL-PHOSPHOLIPID SYNTHASE"/>
    <property type="match status" value="1"/>
</dbReference>
<organism evidence="2 3">
    <name type="scientific">Turneriella parva (strain ATCC BAA-1111 / DSM 21527 / NCTC 11395 / H)</name>
    <name type="common">Leptospira parva</name>
    <dbReference type="NCBI Taxonomy" id="869212"/>
    <lineage>
        <taxon>Bacteria</taxon>
        <taxon>Pseudomonadati</taxon>
        <taxon>Spirochaetota</taxon>
        <taxon>Spirochaetia</taxon>
        <taxon>Leptospirales</taxon>
        <taxon>Leptospiraceae</taxon>
        <taxon>Turneriella</taxon>
    </lineage>
</organism>
<dbReference type="RefSeq" id="WP_014802118.1">
    <property type="nucleotide sequence ID" value="NC_018020.1"/>
</dbReference>
<proteinExistence type="predicted"/>
<dbReference type="InterPro" id="IPR041698">
    <property type="entry name" value="Methyltransf_25"/>
</dbReference>
<accession>I4B2U3</accession>
<dbReference type="Gene3D" id="3.40.50.150">
    <property type="entry name" value="Vaccinia Virus protein VP39"/>
    <property type="match status" value="1"/>
</dbReference>
<dbReference type="PANTHER" id="PTHR43667:SF2">
    <property type="entry name" value="FATTY ACID C-METHYL TRANSFERASE"/>
    <property type="match status" value="1"/>
</dbReference>
<dbReference type="CDD" id="cd02440">
    <property type="entry name" value="AdoMet_MTases"/>
    <property type="match status" value="1"/>
</dbReference>
<dbReference type="Proteomes" id="UP000006048">
    <property type="component" value="Chromosome"/>
</dbReference>
<dbReference type="STRING" id="869212.Turpa_0951"/>
<dbReference type="Pfam" id="PF13649">
    <property type="entry name" value="Methyltransf_25"/>
    <property type="match status" value="1"/>
</dbReference>
<dbReference type="PATRIC" id="fig|869212.3.peg.926"/>
<dbReference type="KEGG" id="tpx:Turpa_0951"/>
<dbReference type="HOGENOM" id="CLU_081790_0_0_12"/>
<dbReference type="InterPro" id="IPR050723">
    <property type="entry name" value="CFA/CMAS"/>
</dbReference>
<sequence length="232" mass="25764">MKADNPIIDHFSNTAKAYDERNQQLSAISENMHFLIRLVLKDAPLRARVLCVGVGTGAEILSLAETFPEWTFVGVDPAQGMLDVCRERLAAAGVSGRCELVHGYVHGLPLREDFDIALSVLVAHFVKRGERLDFYKAMSDRLKPNGMLINTEISFDLDSPEFTPMLKNWQAVQALMGATPQSIANLSVQLREMLTVLPPAETESILRASGIRLPVRFFQAFMICAWYGVKGV</sequence>